<dbReference type="AlphaFoldDB" id="A0A9W7DZH9"/>
<dbReference type="OrthoDB" id="123721at2759"/>
<name>A0A9W7DZH9_9STRA</name>
<evidence type="ECO:0000313" key="4">
    <source>
        <dbReference type="Proteomes" id="UP001165082"/>
    </source>
</evidence>
<feature type="region of interest" description="Disordered" evidence="1">
    <location>
        <begin position="210"/>
        <end position="319"/>
    </location>
</feature>
<reference evidence="3" key="1">
    <citation type="submission" date="2022-07" db="EMBL/GenBank/DDBJ databases">
        <title>Genome analysis of Parmales, a sister group of diatoms, reveals the evolutionary specialization of diatoms from phago-mixotrophs to photoautotrophs.</title>
        <authorList>
            <person name="Ban H."/>
            <person name="Sato S."/>
            <person name="Yoshikawa S."/>
            <person name="Kazumasa Y."/>
            <person name="Nakamura Y."/>
            <person name="Ichinomiya M."/>
            <person name="Saitoh K."/>
            <person name="Sato N."/>
            <person name="Blanc-Mathieu R."/>
            <person name="Endo H."/>
            <person name="Kuwata A."/>
            <person name="Ogata H."/>
        </authorList>
    </citation>
    <scope>NUCLEOTIDE SEQUENCE</scope>
</reference>
<gene>
    <name evidence="3" type="ORF">TrRE_jg8911</name>
</gene>
<evidence type="ECO:0000256" key="1">
    <source>
        <dbReference type="SAM" id="MobiDB-lite"/>
    </source>
</evidence>
<accession>A0A9W7DZH9</accession>
<dbReference type="PANTHER" id="PTHR11439:SF483">
    <property type="entry name" value="PEPTIDE SYNTHASE GLIP-LIKE, PUTATIVE (AFU_ORTHOLOGUE AFUA_3G12920)-RELATED"/>
    <property type="match status" value="1"/>
</dbReference>
<protein>
    <recommendedName>
        <fullName evidence="2">Reverse transcriptase Ty1/copia-type domain-containing protein</fullName>
    </recommendedName>
</protein>
<feature type="non-terminal residue" evidence="3">
    <location>
        <position position="1"/>
    </location>
</feature>
<dbReference type="InterPro" id="IPR013103">
    <property type="entry name" value="RVT_2"/>
</dbReference>
<evidence type="ECO:0000259" key="2">
    <source>
        <dbReference type="Pfam" id="PF07727"/>
    </source>
</evidence>
<dbReference type="EMBL" id="BRXZ01004873">
    <property type="protein sequence ID" value="GMH56443.1"/>
    <property type="molecule type" value="Genomic_DNA"/>
</dbReference>
<evidence type="ECO:0000313" key="3">
    <source>
        <dbReference type="EMBL" id="GMH56443.1"/>
    </source>
</evidence>
<keyword evidence="4" id="KW-1185">Reference proteome</keyword>
<feature type="compositionally biased region" description="Basic residues" evidence="1">
    <location>
        <begin position="295"/>
        <end position="304"/>
    </location>
</feature>
<sequence>LHVVNADGESPGEVIDDDEDSALNAFLQSIDFTRPEREIFAIKQISSYYVRDGIATYRGRVVDNGQEIPPLRFTREEAVTINDANADPLASFILKFFSSTAGPRVGNRSDGKVYTGGPNTALGRDLIWASAHRRAQQASATSRNNPRSDLLARLCEAMPTAGERGARSIRGPTNEQVATVEALVGELHEKLGLCDIGEGLGTHEHVPAVHNPTIDFSTSTPPPTKEAQASNVTVPAPGAQTPSQPATTGRAAEARASNVTAPAPGAQTPSQPATTGRAAVRTIGGNRRDGSNNTRSKRAKRQRKQGSNEKPGSNHQIMYGTKVPRNMREMVEFDDEMDGNYALDEAMKGQRWRKSLHKQVGEFDEFRCFRVVPEGVTPRDLQRDGYQHLPTHWLATVKQDGTLKLRYVAGGDRITSTAQSFCSMVNMRYSRLMWLIQKANGQRLWTADVKNGYLHAQNLEKVYVTLGPEFGPEREGKIAIVDKALYGLPSAGHAFGRFMHSIMTSLGWTPSDADQDIWYRASTDGLKRDYVSFFVDDATIPETFAGETGAILLNRLEIRLYQRFIGMLSWIRILGRFDIAQAVAELSRYQIAPTHRHMELAAGIFGYLARTTTYSLLMDPAPFVPDDGTYDEQPEFRADREELRKQYQSATEFRSPRDPLPMGEELQISVFCDASHGDDVEDRRSTTGIVVKIGSTVVQVISKRQGVIPASASYTSELHAAKQAVELIQGWRVTLRALGVPVTKPSWLFIDNKGVQLTANNLKTACKVKHTAIGYHILRASVAAGIVTVKWVASGDNCADLCTKALGGELFHRHASTIMRTDHAPDPAVFEQLRSTVPGSRKRDMTGDETRVSAVSVAALRVARVNCVWSSLGRANDADSLKGSDRIKG</sequence>
<dbReference type="PANTHER" id="PTHR11439">
    <property type="entry name" value="GAG-POL-RELATED RETROTRANSPOSON"/>
    <property type="match status" value="1"/>
</dbReference>
<proteinExistence type="predicted"/>
<dbReference type="Pfam" id="PF07727">
    <property type="entry name" value="RVT_2"/>
    <property type="match status" value="1"/>
</dbReference>
<feature type="domain" description="Reverse transcriptase Ty1/copia-type" evidence="2">
    <location>
        <begin position="387"/>
        <end position="540"/>
    </location>
</feature>
<organism evidence="3 4">
    <name type="scientific">Triparma retinervis</name>
    <dbReference type="NCBI Taxonomy" id="2557542"/>
    <lineage>
        <taxon>Eukaryota</taxon>
        <taxon>Sar</taxon>
        <taxon>Stramenopiles</taxon>
        <taxon>Ochrophyta</taxon>
        <taxon>Bolidophyceae</taxon>
        <taxon>Parmales</taxon>
        <taxon>Triparmaceae</taxon>
        <taxon>Triparma</taxon>
    </lineage>
</organism>
<dbReference type="Proteomes" id="UP001165082">
    <property type="component" value="Unassembled WGS sequence"/>
</dbReference>
<comment type="caution">
    <text evidence="3">The sequence shown here is derived from an EMBL/GenBank/DDBJ whole genome shotgun (WGS) entry which is preliminary data.</text>
</comment>
<dbReference type="CDD" id="cd09272">
    <property type="entry name" value="RNase_HI_RT_Ty1"/>
    <property type="match status" value="1"/>
</dbReference>